<evidence type="ECO:0000313" key="2">
    <source>
        <dbReference type="EMBL" id="GIF77412.1"/>
    </source>
</evidence>
<keyword evidence="1" id="KW-0472">Membrane</keyword>
<keyword evidence="1" id="KW-0812">Transmembrane</keyword>
<keyword evidence="3" id="KW-1185">Reference proteome</keyword>
<sequence length="62" mass="6599">MSLGAAGVGLAFILFNKQVVRHSAFRPPNMSRFEANARRAVLIVCASCLVVGATLNMFGVFA</sequence>
<reference evidence="2 3" key="1">
    <citation type="submission" date="2021-01" db="EMBL/GenBank/DDBJ databases">
        <title>Whole genome shotgun sequence of Asanoa siamensis NBRC 107932.</title>
        <authorList>
            <person name="Komaki H."/>
            <person name="Tamura T."/>
        </authorList>
    </citation>
    <scope>NUCLEOTIDE SEQUENCE [LARGE SCALE GENOMIC DNA]</scope>
    <source>
        <strain evidence="2 3">NBRC 107932</strain>
    </source>
</reference>
<feature type="transmembrane region" description="Helical" evidence="1">
    <location>
        <begin position="40"/>
        <end position="61"/>
    </location>
</feature>
<protein>
    <submittedName>
        <fullName evidence="2">Uncharacterized protein</fullName>
    </submittedName>
</protein>
<name>A0ABQ4D1K1_9ACTN</name>
<gene>
    <name evidence="2" type="ORF">Asi02nite_69300</name>
</gene>
<evidence type="ECO:0000313" key="3">
    <source>
        <dbReference type="Proteomes" id="UP000604117"/>
    </source>
</evidence>
<accession>A0ABQ4D1K1</accession>
<organism evidence="2 3">
    <name type="scientific">Asanoa siamensis</name>
    <dbReference type="NCBI Taxonomy" id="926357"/>
    <lineage>
        <taxon>Bacteria</taxon>
        <taxon>Bacillati</taxon>
        <taxon>Actinomycetota</taxon>
        <taxon>Actinomycetes</taxon>
        <taxon>Micromonosporales</taxon>
        <taxon>Micromonosporaceae</taxon>
        <taxon>Asanoa</taxon>
    </lineage>
</organism>
<dbReference type="Proteomes" id="UP000604117">
    <property type="component" value="Unassembled WGS sequence"/>
</dbReference>
<keyword evidence="1" id="KW-1133">Transmembrane helix</keyword>
<dbReference type="EMBL" id="BONE01000089">
    <property type="protein sequence ID" value="GIF77412.1"/>
    <property type="molecule type" value="Genomic_DNA"/>
</dbReference>
<comment type="caution">
    <text evidence="2">The sequence shown here is derived from an EMBL/GenBank/DDBJ whole genome shotgun (WGS) entry which is preliminary data.</text>
</comment>
<proteinExistence type="predicted"/>
<evidence type="ECO:0000256" key="1">
    <source>
        <dbReference type="SAM" id="Phobius"/>
    </source>
</evidence>